<dbReference type="EMBL" id="AP026830">
    <property type="protein sequence ID" value="BDR93070.1"/>
    <property type="molecule type" value="Genomic_DNA"/>
</dbReference>
<organism evidence="6 7">
    <name type="scientific">Vulcanisaeta souniana JCM 11219</name>
    <dbReference type="NCBI Taxonomy" id="1293586"/>
    <lineage>
        <taxon>Archaea</taxon>
        <taxon>Thermoproteota</taxon>
        <taxon>Thermoprotei</taxon>
        <taxon>Thermoproteales</taxon>
        <taxon>Thermoproteaceae</taxon>
        <taxon>Vulcanisaeta</taxon>
    </lineage>
</organism>
<evidence type="ECO:0000256" key="3">
    <source>
        <dbReference type="ARBA" id="ARBA00022801"/>
    </source>
</evidence>
<sequence>MTRKLTIEDLKLVRMVHELNADAESNTLVFTVSKIADSLEDYERNIWAFDGKSLRQVTRGNSDFSPRILSNKGLVFLSRRGLGKDKTGTEVWYLPPDGSEAVKIAYISGGVSDLRVVNNAMYFISNVGPVQEDVKFINEWPLWFNGRGFIHTFRSYLFSLDLNGAIRQVTNGDFNVVAYDIEPNGRRAAIAVSTNRFKPYRNEIWVISLEDGERYTVLSNYGVTAIRWSPDGKYLALVGNDLHRGFATHDHVLLVRPEGGEVIELMRGIDRNVGNNLNSDVRGSPPPIRLQWVGDWVYFIMMDGGSTKLVRANVNSGVETVIGSEGSIEDFVAMGDGTIYFISMNPLRPTELYKWSNGSEERITNFNNWVNSVELSKPEPFKFRASDDKEVEGWLMKPAGLKQGTRYPAILEIHGGPKTAYGYSFMFEFQLLTSEGFVVIFMNPRGSDGYDEEFADIRGHYGERDYEDLMEGLDYVIRSYDFIDPGRLGVIGGSYGGFMTNWIITHTDRFRAAITDRSISNWVSFFGASDIGPYFANDQIGGGEDRDFWSYMEDYIAKSPIMYAKNVKTPLLIIHSLEDYRCWFEQAIQFYTALKYLGKEVRMVVFPGENHDLSRFGKPSHRITRLRTIVDWFNEKLKT</sequence>
<name>A0A830EAR5_9CREN</name>
<dbReference type="PANTHER" id="PTHR42776:SF27">
    <property type="entry name" value="DIPEPTIDYL PEPTIDASE FAMILY MEMBER 6"/>
    <property type="match status" value="1"/>
</dbReference>
<dbReference type="AlphaFoldDB" id="A0A830EAR5"/>
<dbReference type="Pfam" id="PF00326">
    <property type="entry name" value="Peptidase_S9"/>
    <property type="match status" value="1"/>
</dbReference>
<dbReference type="EMBL" id="BMNM01000017">
    <property type="protein sequence ID" value="GGI87307.1"/>
    <property type="molecule type" value="Genomic_DNA"/>
</dbReference>
<dbReference type="InterPro" id="IPR001375">
    <property type="entry name" value="Peptidase_S9_cat"/>
</dbReference>
<evidence type="ECO:0000256" key="1">
    <source>
        <dbReference type="ARBA" id="ARBA00010040"/>
    </source>
</evidence>
<dbReference type="SUPFAM" id="SSF53474">
    <property type="entry name" value="alpha/beta-Hydrolases"/>
    <property type="match status" value="1"/>
</dbReference>
<evidence type="ECO:0000256" key="2">
    <source>
        <dbReference type="ARBA" id="ARBA00022670"/>
    </source>
</evidence>
<dbReference type="Proteomes" id="UP001060771">
    <property type="component" value="Chromosome"/>
</dbReference>
<protein>
    <submittedName>
        <fullName evidence="6">Peptidase S9</fullName>
    </submittedName>
</protein>
<accession>A0A830EAR5</accession>
<gene>
    <name evidence="6" type="ORF">GCM10007112_25280</name>
    <name evidence="5" type="ORF">Vsou_21630</name>
</gene>
<keyword evidence="8" id="KW-1185">Reference proteome</keyword>
<evidence type="ECO:0000313" key="8">
    <source>
        <dbReference type="Proteomes" id="UP001060771"/>
    </source>
</evidence>
<dbReference type="RefSeq" id="WP_188604236.1">
    <property type="nucleotide sequence ID" value="NZ_AP026830.1"/>
</dbReference>
<dbReference type="InterPro" id="IPR011042">
    <property type="entry name" value="6-blade_b-propeller_TolB-like"/>
</dbReference>
<dbReference type="Gene3D" id="3.40.50.1820">
    <property type="entry name" value="alpha/beta hydrolase"/>
    <property type="match status" value="1"/>
</dbReference>
<keyword evidence="2" id="KW-0645">Protease</keyword>
<dbReference type="Gene3D" id="2.120.10.30">
    <property type="entry name" value="TolB, C-terminal domain"/>
    <property type="match status" value="1"/>
</dbReference>
<evidence type="ECO:0000313" key="5">
    <source>
        <dbReference type="EMBL" id="BDR93070.1"/>
    </source>
</evidence>
<reference evidence="5" key="4">
    <citation type="journal article" date="2023" name="Microbiol. Resour. Announc.">
        <title>Complete Genome Sequence of Vulcanisaeta souniana Strain IC-059, a Hyperthermophilic Archaeon Isolated from Hot Spring Water in Japan.</title>
        <authorList>
            <person name="Kato S."/>
            <person name="Itoh T."/>
            <person name="Wu L."/>
            <person name="Ma J."/>
            <person name="Ohkuma M."/>
        </authorList>
    </citation>
    <scope>NUCLEOTIDE SEQUENCE</scope>
    <source>
        <strain evidence="5">JCM 11219</strain>
    </source>
</reference>
<dbReference type="FunFam" id="3.40.50.1820:FF:000028">
    <property type="entry name" value="S9 family peptidase"/>
    <property type="match status" value="1"/>
</dbReference>
<dbReference type="GO" id="GO:0006508">
    <property type="term" value="P:proteolysis"/>
    <property type="evidence" value="ECO:0007669"/>
    <property type="project" value="UniProtKB-KW"/>
</dbReference>
<dbReference type="OrthoDB" id="25019at2157"/>
<dbReference type="PANTHER" id="PTHR42776">
    <property type="entry name" value="SERINE PEPTIDASE S9 FAMILY MEMBER"/>
    <property type="match status" value="1"/>
</dbReference>
<keyword evidence="3" id="KW-0378">Hydrolase</keyword>
<evidence type="ECO:0000313" key="6">
    <source>
        <dbReference type="EMBL" id="GGI87307.1"/>
    </source>
</evidence>
<feature type="domain" description="Peptidase S9 prolyl oligopeptidase catalytic" evidence="4">
    <location>
        <begin position="424"/>
        <end position="638"/>
    </location>
</feature>
<dbReference type="InterPro" id="IPR029058">
    <property type="entry name" value="AB_hydrolase_fold"/>
</dbReference>
<comment type="similarity">
    <text evidence="1">Belongs to the peptidase S9C family.</text>
</comment>
<evidence type="ECO:0000259" key="4">
    <source>
        <dbReference type="Pfam" id="PF00326"/>
    </source>
</evidence>
<evidence type="ECO:0000313" key="7">
    <source>
        <dbReference type="Proteomes" id="UP000657075"/>
    </source>
</evidence>
<reference evidence="8" key="3">
    <citation type="submission" date="2022-09" db="EMBL/GenBank/DDBJ databases">
        <title>Complete genome sequence of Vulcanisaeta souniana.</title>
        <authorList>
            <person name="Kato S."/>
            <person name="Itoh T."/>
            <person name="Ohkuma M."/>
        </authorList>
    </citation>
    <scope>NUCLEOTIDE SEQUENCE [LARGE SCALE GENOMIC DNA]</scope>
    <source>
        <strain evidence="8">JCM 11219</strain>
    </source>
</reference>
<proteinExistence type="inferred from homology"/>
<reference evidence="6" key="1">
    <citation type="journal article" date="2014" name="Int. J. Syst. Evol. Microbiol.">
        <title>Complete genome sequence of Corynebacterium casei LMG S-19264T (=DSM 44701T), isolated from a smear-ripened cheese.</title>
        <authorList>
            <consortium name="US DOE Joint Genome Institute (JGI-PGF)"/>
            <person name="Walter F."/>
            <person name="Albersmeier A."/>
            <person name="Kalinowski J."/>
            <person name="Ruckert C."/>
        </authorList>
    </citation>
    <scope>NUCLEOTIDE SEQUENCE</scope>
    <source>
        <strain evidence="6">JCM 11219</strain>
    </source>
</reference>
<dbReference type="SUPFAM" id="SSF82171">
    <property type="entry name" value="DPP6 N-terminal domain-like"/>
    <property type="match status" value="1"/>
</dbReference>
<dbReference type="Proteomes" id="UP000657075">
    <property type="component" value="Unassembled WGS sequence"/>
</dbReference>
<dbReference type="GO" id="GO:0004252">
    <property type="term" value="F:serine-type endopeptidase activity"/>
    <property type="evidence" value="ECO:0007669"/>
    <property type="project" value="TreeGrafter"/>
</dbReference>
<dbReference type="GeneID" id="76207707"/>
<reference evidence="6" key="2">
    <citation type="submission" date="2020-09" db="EMBL/GenBank/DDBJ databases">
        <authorList>
            <person name="Sun Q."/>
            <person name="Ohkuma M."/>
        </authorList>
    </citation>
    <scope>NUCLEOTIDE SEQUENCE</scope>
    <source>
        <strain evidence="6">JCM 11219</strain>
    </source>
</reference>